<evidence type="ECO:0000256" key="1">
    <source>
        <dbReference type="ARBA" id="ARBA00004653"/>
    </source>
</evidence>
<evidence type="ECO:0000313" key="11">
    <source>
        <dbReference type="EMBL" id="KAA0186875.1"/>
    </source>
</evidence>
<dbReference type="AlphaFoldDB" id="A0A6A0GSQ3"/>
<dbReference type="GO" id="GO:0000139">
    <property type="term" value="C:Golgi membrane"/>
    <property type="evidence" value="ECO:0007669"/>
    <property type="project" value="UniProtKB-SubCell"/>
</dbReference>
<protein>
    <recommendedName>
        <fullName evidence="3 10">Protein SYS1 homolog</fullName>
    </recommendedName>
</protein>
<feature type="transmembrane region" description="Helical" evidence="10">
    <location>
        <begin position="24"/>
        <end position="45"/>
    </location>
</feature>
<dbReference type="GO" id="GO:0005802">
    <property type="term" value="C:trans-Golgi network"/>
    <property type="evidence" value="ECO:0007669"/>
    <property type="project" value="TreeGrafter"/>
</dbReference>
<dbReference type="PIRSF" id="PIRSF031402">
    <property type="entry name" value="SYS1_homologue"/>
    <property type="match status" value="1"/>
</dbReference>
<dbReference type="OMA" id="EYEMVGM"/>
<evidence type="ECO:0000256" key="6">
    <source>
        <dbReference type="ARBA" id="ARBA00022927"/>
    </source>
</evidence>
<dbReference type="OrthoDB" id="542931at2759"/>
<proteinExistence type="inferred from homology"/>
<reference evidence="11" key="2">
    <citation type="journal article" date="2018" name="Environ. Sci. Technol.">
        <title>The Toxicogenome of Hyalella azteca: A Model for Sediment Ecotoxicology and Evolutionary Toxicology.</title>
        <authorList>
            <person name="Poynton H.C."/>
            <person name="Hasenbein S."/>
            <person name="Benoit J.B."/>
            <person name="Sepulveda M.S."/>
            <person name="Poelchau M.F."/>
            <person name="Hughes D.S.T."/>
            <person name="Murali S.C."/>
            <person name="Chen S."/>
            <person name="Glastad K.M."/>
            <person name="Goodisman M.A.D."/>
            <person name="Werren J.H."/>
            <person name="Vineis J.H."/>
            <person name="Bowen J.L."/>
            <person name="Friedrich M."/>
            <person name="Jones J."/>
            <person name="Robertson H.M."/>
            <person name="Feyereisen R."/>
            <person name="Mechler-Hickson A."/>
            <person name="Mathers N."/>
            <person name="Lee C.E."/>
            <person name="Colbourne J.K."/>
            <person name="Biales A."/>
            <person name="Johnston J.S."/>
            <person name="Wellborn G.A."/>
            <person name="Rosendale A.J."/>
            <person name="Cridge A.G."/>
            <person name="Munoz-Torres M.C."/>
            <person name="Bain P.A."/>
            <person name="Manny A.R."/>
            <person name="Major K.M."/>
            <person name="Lambert F.N."/>
            <person name="Vulpe C.D."/>
            <person name="Tuck P."/>
            <person name="Blalock B.J."/>
            <person name="Lin Y.Y."/>
            <person name="Smith M.E."/>
            <person name="Ochoa-Acuna H."/>
            <person name="Chen M.M."/>
            <person name="Childers C.P."/>
            <person name="Qu J."/>
            <person name="Dugan S."/>
            <person name="Lee S.L."/>
            <person name="Chao H."/>
            <person name="Dinh H."/>
            <person name="Han Y."/>
            <person name="Doddapaneni H."/>
            <person name="Worley K.C."/>
            <person name="Muzny D.M."/>
            <person name="Gibbs R.A."/>
            <person name="Richards S."/>
        </authorList>
    </citation>
    <scope>NUCLEOTIDE SEQUENCE</scope>
    <source>
        <strain evidence="11">HAZT.00-mixed</strain>
        <tissue evidence="11">Whole organism</tissue>
    </source>
</reference>
<sequence length="157" mass="17821">MSGSFRYKVWDPPLIIAQIITMQAVYYVGLGVWIALLDLFTGHHVTLDSIFRYQELQIRESHGRAVMAAFILNSITSAVGLWKVVQRTKQCLDFSATAHFVHLIICWCYAGHLPALPSLYLLHLLTLTLMCVLGEYLCLRTEMTTIPVRPTQPKTDL</sequence>
<dbReference type="Pfam" id="PF09801">
    <property type="entry name" value="SYS1"/>
    <property type="match status" value="1"/>
</dbReference>
<feature type="transmembrane region" description="Helical" evidence="10">
    <location>
        <begin position="118"/>
        <end position="139"/>
    </location>
</feature>
<comment type="function">
    <text evidence="10">Involved in protein trafficking.</text>
</comment>
<dbReference type="GeneID" id="108682777"/>
<keyword evidence="7 10" id="KW-1133">Transmembrane helix</keyword>
<dbReference type="Proteomes" id="UP000711488">
    <property type="component" value="Unassembled WGS sequence"/>
</dbReference>
<keyword evidence="6 10" id="KW-0653">Protein transport</keyword>
<evidence type="ECO:0000256" key="4">
    <source>
        <dbReference type="ARBA" id="ARBA00022448"/>
    </source>
</evidence>
<keyword evidence="12" id="KW-1185">Reference proteome</keyword>
<keyword evidence="4 10" id="KW-0813">Transport</keyword>
<keyword evidence="8 10" id="KW-0333">Golgi apparatus</keyword>
<dbReference type="EMBL" id="JQDR03015315">
    <property type="protein sequence ID" value="KAA0186875.1"/>
    <property type="molecule type" value="Genomic_DNA"/>
</dbReference>
<reference evidence="13" key="4">
    <citation type="submission" date="2025-04" db="UniProtKB">
        <authorList>
            <consortium name="RefSeq"/>
        </authorList>
    </citation>
    <scope>IDENTIFICATION</scope>
    <source>
        <tissue evidence="13">Whole organism</tissue>
    </source>
</reference>
<dbReference type="InterPro" id="IPR016973">
    <property type="entry name" value="Integral_membrane_SYS1"/>
</dbReference>
<evidence type="ECO:0000256" key="9">
    <source>
        <dbReference type="ARBA" id="ARBA00023136"/>
    </source>
</evidence>
<evidence type="ECO:0000313" key="12">
    <source>
        <dbReference type="Proteomes" id="UP000694843"/>
    </source>
</evidence>
<keyword evidence="9 10" id="KW-0472">Membrane</keyword>
<accession>A0A6A0GSQ3</accession>
<comment type="similarity">
    <text evidence="2 10">Belongs to the SYS1 family.</text>
</comment>
<evidence type="ECO:0000256" key="7">
    <source>
        <dbReference type="ARBA" id="ARBA00022989"/>
    </source>
</evidence>
<dbReference type="GO" id="GO:0005829">
    <property type="term" value="C:cytosol"/>
    <property type="evidence" value="ECO:0007669"/>
    <property type="project" value="GOC"/>
</dbReference>
<evidence type="ECO:0000256" key="5">
    <source>
        <dbReference type="ARBA" id="ARBA00022692"/>
    </source>
</evidence>
<feature type="transmembrane region" description="Helical" evidence="10">
    <location>
        <begin position="92"/>
        <end position="112"/>
    </location>
</feature>
<organism evidence="11">
    <name type="scientific">Hyalella azteca</name>
    <name type="common">Amphipod</name>
    <dbReference type="NCBI Taxonomy" id="294128"/>
    <lineage>
        <taxon>Eukaryota</taxon>
        <taxon>Metazoa</taxon>
        <taxon>Ecdysozoa</taxon>
        <taxon>Arthropoda</taxon>
        <taxon>Crustacea</taxon>
        <taxon>Multicrustacea</taxon>
        <taxon>Malacostraca</taxon>
        <taxon>Eumalacostraca</taxon>
        <taxon>Peracarida</taxon>
        <taxon>Amphipoda</taxon>
        <taxon>Senticaudata</taxon>
        <taxon>Talitrida</taxon>
        <taxon>Talitroidea</taxon>
        <taxon>Hyalellidae</taxon>
        <taxon>Hyalella</taxon>
    </lineage>
</organism>
<evidence type="ECO:0000256" key="2">
    <source>
        <dbReference type="ARBA" id="ARBA00008160"/>
    </source>
</evidence>
<dbReference type="GO" id="GO:0006895">
    <property type="term" value="P:Golgi to endosome transport"/>
    <property type="evidence" value="ECO:0007669"/>
    <property type="project" value="TreeGrafter"/>
</dbReference>
<dbReference type="KEGG" id="hazt:108682777"/>
<keyword evidence="5 10" id="KW-0812">Transmembrane</keyword>
<dbReference type="RefSeq" id="XP_018027505.1">
    <property type="nucleotide sequence ID" value="XM_018172016.2"/>
</dbReference>
<dbReference type="CTD" id="90196"/>
<evidence type="ECO:0000313" key="13">
    <source>
        <dbReference type="RefSeq" id="XP_018027505.1"/>
    </source>
</evidence>
<dbReference type="Proteomes" id="UP000694843">
    <property type="component" value="Unplaced"/>
</dbReference>
<evidence type="ECO:0000256" key="8">
    <source>
        <dbReference type="ARBA" id="ARBA00023034"/>
    </source>
</evidence>
<evidence type="ECO:0000256" key="10">
    <source>
        <dbReference type="PIRNR" id="PIRNR031402"/>
    </source>
</evidence>
<dbReference type="PANTHER" id="PTHR12952:SF0">
    <property type="entry name" value="PROTEIN SYS1 HOMOLOG"/>
    <property type="match status" value="1"/>
</dbReference>
<dbReference type="InterPro" id="IPR019185">
    <property type="entry name" value="Integral_membrane_SYS1-rel"/>
</dbReference>
<reference evidence="11" key="1">
    <citation type="submission" date="2014-08" db="EMBL/GenBank/DDBJ databases">
        <authorList>
            <person name="Murali S."/>
            <person name="Richards S."/>
            <person name="Bandaranaike D."/>
            <person name="Bellair M."/>
            <person name="Blankenburg K."/>
            <person name="Chao H."/>
            <person name="Dinh H."/>
            <person name="Doddapaneni H."/>
            <person name="Dugan-Rocha S."/>
            <person name="Elkadiri S."/>
            <person name="Gnanaolivu R."/>
            <person name="Hughes D."/>
            <person name="Lee S."/>
            <person name="Li M."/>
            <person name="Ming W."/>
            <person name="Munidasa M."/>
            <person name="Muniz J."/>
            <person name="Nguyen L."/>
            <person name="Osuji N."/>
            <person name="Pu L.-L."/>
            <person name="Puazo M."/>
            <person name="Skinner E."/>
            <person name="Qu C."/>
            <person name="Quiroz J."/>
            <person name="Raj R."/>
            <person name="Weissenberger G."/>
            <person name="Xin Y."/>
            <person name="Zou X."/>
            <person name="Han Y."/>
            <person name="Worley K."/>
            <person name="Muzny D."/>
            <person name="Gibbs R."/>
        </authorList>
    </citation>
    <scope>NUCLEOTIDE SEQUENCE</scope>
    <source>
        <strain evidence="11">HAZT.00-mixed</strain>
        <tissue evidence="11">Whole organism</tissue>
    </source>
</reference>
<comment type="subcellular location">
    <subcellularLocation>
        <location evidence="1 10">Golgi apparatus membrane</location>
        <topology evidence="1 10">Multi-pass membrane protein</topology>
    </subcellularLocation>
</comment>
<reference evidence="11" key="3">
    <citation type="submission" date="2019-06" db="EMBL/GenBank/DDBJ databases">
        <authorList>
            <person name="Poynton C."/>
            <person name="Hasenbein S."/>
            <person name="Benoit J.B."/>
            <person name="Sepulveda M.S."/>
            <person name="Poelchau M.F."/>
            <person name="Murali S.C."/>
            <person name="Chen S."/>
            <person name="Glastad K.M."/>
            <person name="Werren J.H."/>
            <person name="Vineis J.H."/>
            <person name="Bowen J.L."/>
            <person name="Friedrich M."/>
            <person name="Jones J."/>
            <person name="Robertson H.M."/>
            <person name="Feyereisen R."/>
            <person name="Mechler-Hickson A."/>
            <person name="Mathers N."/>
            <person name="Lee C.E."/>
            <person name="Colbourne J.K."/>
            <person name="Biales A."/>
            <person name="Johnston J.S."/>
            <person name="Wellborn G.A."/>
            <person name="Rosendale A.J."/>
            <person name="Cridge A.G."/>
            <person name="Munoz-Torres M.C."/>
            <person name="Bain P.A."/>
            <person name="Manny A.R."/>
            <person name="Major K.M."/>
            <person name="Lambert F.N."/>
            <person name="Vulpe C.D."/>
            <person name="Tuck P."/>
            <person name="Blalock B.J."/>
            <person name="Lin Y.-Y."/>
            <person name="Smith M.E."/>
            <person name="Ochoa-Acuna H."/>
            <person name="Chen M.-J.M."/>
            <person name="Childers C.P."/>
            <person name="Qu J."/>
            <person name="Dugan S."/>
            <person name="Lee S.L."/>
            <person name="Chao H."/>
            <person name="Dinh H."/>
            <person name="Han Y."/>
            <person name="Doddapaneni H."/>
            <person name="Worley K.C."/>
            <person name="Muzny D.M."/>
            <person name="Gibbs R.A."/>
            <person name="Richards S."/>
        </authorList>
    </citation>
    <scope>NUCLEOTIDE SEQUENCE</scope>
    <source>
        <strain evidence="11">HAZT.00-mixed</strain>
        <tissue evidence="11">Whole organism</tissue>
    </source>
</reference>
<gene>
    <name evidence="13" type="primary">LOC108682777</name>
    <name evidence="11" type="ORF">HAZT_HAZT006779</name>
</gene>
<name>A0A6A0GSQ3_HYAAZ</name>
<evidence type="ECO:0000256" key="3">
    <source>
        <dbReference type="ARBA" id="ARBA00014516"/>
    </source>
</evidence>
<dbReference type="GO" id="GO:0034067">
    <property type="term" value="P:protein localization to Golgi apparatus"/>
    <property type="evidence" value="ECO:0007669"/>
    <property type="project" value="TreeGrafter"/>
</dbReference>
<dbReference type="GO" id="GO:0043001">
    <property type="term" value="P:Golgi to plasma membrane protein transport"/>
    <property type="evidence" value="ECO:0007669"/>
    <property type="project" value="TreeGrafter"/>
</dbReference>
<dbReference type="PANTHER" id="PTHR12952">
    <property type="entry name" value="SYS1"/>
    <property type="match status" value="1"/>
</dbReference>